<evidence type="ECO:0000313" key="2">
    <source>
        <dbReference type="EMBL" id="NED97464.1"/>
    </source>
</evidence>
<dbReference type="SUPFAM" id="SSF53597">
    <property type="entry name" value="Dihydrofolate reductase-like"/>
    <property type="match status" value="1"/>
</dbReference>
<dbReference type="Proteomes" id="UP000469185">
    <property type="component" value="Unassembled WGS sequence"/>
</dbReference>
<keyword evidence="3" id="KW-1185">Reference proteome</keyword>
<proteinExistence type="predicted"/>
<sequence length="202" mass="21525">MGTVAVTTFVSMDGVLQGPGGPGEDPSNGFDLGGWLVPHADEDMGRIVGERFARADAFLLGRKTYEIFAGYWPGVTDPDDPVASRLNTLPKYVASTTLSTPEWAGSTVIAGNLADEVAALKQRHTREIQVHGSGDLVQSLRELDLIDLYHVWTYPVVLGTGKRLFPEGCVSSALELIDTQATSTGVVVSTYRPAGAVKTGTF</sequence>
<accession>A0A6N9YR53</accession>
<dbReference type="PANTHER" id="PTHR38011:SF2">
    <property type="entry name" value="BIFUNCTIONAL DEAMINASE-REDUCTASE DOMAIN PROTEIN"/>
    <property type="match status" value="1"/>
</dbReference>
<dbReference type="EMBL" id="JAAGOB010000011">
    <property type="protein sequence ID" value="NED97464.1"/>
    <property type="molecule type" value="Genomic_DNA"/>
</dbReference>
<dbReference type="AlphaFoldDB" id="A0A6N9YR53"/>
<evidence type="ECO:0000259" key="1">
    <source>
        <dbReference type="Pfam" id="PF01872"/>
    </source>
</evidence>
<reference evidence="2 3" key="1">
    <citation type="submission" date="2020-02" db="EMBL/GenBank/DDBJ databases">
        <authorList>
            <person name="Li X.-J."/>
            <person name="Feng X.-M."/>
        </authorList>
    </citation>
    <scope>NUCLEOTIDE SEQUENCE [LARGE SCALE GENOMIC DNA]</scope>
    <source>
        <strain evidence="2 3">CGMCC 4.7225</strain>
    </source>
</reference>
<dbReference type="GO" id="GO:0009231">
    <property type="term" value="P:riboflavin biosynthetic process"/>
    <property type="evidence" value="ECO:0007669"/>
    <property type="project" value="InterPro"/>
</dbReference>
<comment type="caution">
    <text evidence="2">The sequence shown here is derived from an EMBL/GenBank/DDBJ whole genome shotgun (WGS) entry which is preliminary data.</text>
</comment>
<gene>
    <name evidence="2" type="ORF">G1H11_19380</name>
</gene>
<dbReference type="InterPro" id="IPR024072">
    <property type="entry name" value="DHFR-like_dom_sf"/>
</dbReference>
<evidence type="ECO:0000313" key="3">
    <source>
        <dbReference type="Proteomes" id="UP000469185"/>
    </source>
</evidence>
<dbReference type="InterPro" id="IPR002734">
    <property type="entry name" value="RibDG_C"/>
</dbReference>
<dbReference type="InterPro" id="IPR050765">
    <property type="entry name" value="Riboflavin_Biosynth_HTPR"/>
</dbReference>
<organism evidence="2 3">
    <name type="scientific">Phytoactinopolyspora alkaliphila</name>
    <dbReference type="NCBI Taxonomy" id="1783498"/>
    <lineage>
        <taxon>Bacteria</taxon>
        <taxon>Bacillati</taxon>
        <taxon>Actinomycetota</taxon>
        <taxon>Actinomycetes</taxon>
        <taxon>Jiangellales</taxon>
        <taxon>Jiangellaceae</taxon>
        <taxon>Phytoactinopolyspora</taxon>
    </lineage>
</organism>
<dbReference type="Pfam" id="PF01872">
    <property type="entry name" value="RibD_C"/>
    <property type="match status" value="1"/>
</dbReference>
<dbReference type="GO" id="GO:0008703">
    <property type="term" value="F:5-amino-6-(5-phosphoribosylamino)uracil reductase activity"/>
    <property type="evidence" value="ECO:0007669"/>
    <property type="project" value="InterPro"/>
</dbReference>
<feature type="domain" description="Bacterial bifunctional deaminase-reductase C-terminal" evidence="1">
    <location>
        <begin position="3"/>
        <end position="188"/>
    </location>
</feature>
<dbReference type="Gene3D" id="3.40.430.10">
    <property type="entry name" value="Dihydrofolate Reductase, subunit A"/>
    <property type="match status" value="1"/>
</dbReference>
<dbReference type="RefSeq" id="WP_163820241.1">
    <property type="nucleotide sequence ID" value="NZ_JAAGOB010000011.1"/>
</dbReference>
<name>A0A6N9YR53_9ACTN</name>
<dbReference type="PANTHER" id="PTHR38011">
    <property type="entry name" value="DIHYDROFOLATE REDUCTASE FAMILY PROTEIN (AFU_ORTHOLOGUE AFUA_8G06820)"/>
    <property type="match status" value="1"/>
</dbReference>
<protein>
    <submittedName>
        <fullName evidence="2">Dihydrofolate reductase family protein</fullName>
    </submittedName>
</protein>